<keyword evidence="3" id="KW-1017">Isopeptide bond</keyword>
<evidence type="ECO:0000256" key="1">
    <source>
        <dbReference type="ARBA" id="ARBA00004906"/>
    </source>
</evidence>
<dbReference type="InterPro" id="IPR016159">
    <property type="entry name" value="Cullin_repeat-like_dom_sf"/>
</dbReference>
<dbReference type="EMBL" id="CAJOBA010102003">
    <property type="protein sequence ID" value="CAF4523361.1"/>
    <property type="molecule type" value="Genomic_DNA"/>
</dbReference>
<accession>A0A8S2G9Q5</accession>
<evidence type="ECO:0000313" key="8">
    <source>
        <dbReference type="EMBL" id="CAF1662873.1"/>
    </source>
</evidence>
<dbReference type="GO" id="GO:0031625">
    <property type="term" value="F:ubiquitin protein ligase binding"/>
    <property type="evidence" value="ECO:0007669"/>
    <property type="project" value="InterPro"/>
</dbReference>
<dbReference type="EMBL" id="CAJNOK010070945">
    <property type="protein sequence ID" value="CAF1662873.1"/>
    <property type="molecule type" value="Genomic_DNA"/>
</dbReference>
<protein>
    <recommendedName>
        <fullName evidence="6">Cullin-5</fullName>
    </recommendedName>
</protein>
<dbReference type="Pfam" id="PF00888">
    <property type="entry name" value="Cullin"/>
    <property type="match status" value="1"/>
</dbReference>
<dbReference type="InterPro" id="IPR001373">
    <property type="entry name" value="Cullin_N"/>
</dbReference>
<proteinExistence type="inferred from homology"/>
<comment type="pathway">
    <text evidence="1">Protein modification; protein ubiquitination.</text>
</comment>
<feature type="domain" description="Cullin N-terminal" evidence="7">
    <location>
        <begin position="1"/>
        <end position="118"/>
    </location>
</feature>
<sequence>EEEKRARRYLESSPECSSILLLLERCVDALVTQFKEQITNECPKLIEDNDIERLRLVFILLDRIPDITSLTLALESFIVKRGLDIMIKNKDTIKQDPEKYVEQLLELYRQFSSLVQNA</sequence>
<gene>
    <name evidence="8" type="ORF">OVA965_LOCUS45367</name>
    <name evidence="9" type="ORF">TMI583_LOCUS48806</name>
</gene>
<feature type="non-terminal residue" evidence="8">
    <location>
        <position position="118"/>
    </location>
</feature>
<evidence type="ECO:0000256" key="6">
    <source>
        <dbReference type="ARBA" id="ARBA00040451"/>
    </source>
</evidence>
<evidence type="ECO:0000313" key="10">
    <source>
        <dbReference type="Proteomes" id="UP000677228"/>
    </source>
</evidence>
<dbReference type="Proteomes" id="UP000677228">
    <property type="component" value="Unassembled WGS sequence"/>
</dbReference>
<comment type="similarity">
    <text evidence="2">Belongs to the cullin family.</text>
</comment>
<dbReference type="Gene3D" id="1.20.1310.10">
    <property type="entry name" value="Cullin Repeats"/>
    <property type="match status" value="1"/>
</dbReference>
<evidence type="ECO:0000256" key="2">
    <source>
        <dbReference type="ARBA" id="ARBA00006019"/>
    </source>
</evidence>
<feature type="non-terminal residue" evidence="8">
    <location>
        <position position="1"/>
    </location>
</feature>
<evidence type="ECO:0000259" key="7">
    <source>
        <dbReference type="Pfam" id="PF00888"/>
    </source>
</evidence>
<keyword evidence="5" id="KW-0832">Ubl conjugation</keyword>
<dbReference type="GO" id="GO:0006511">
    <property type="term" value="P:ubiquitin-dependent protein catabolic process"/>
    <property type="evidence" value="ECO:0007669"/>
    <property type="project" value="InterPro"/>
</dbReference>
<evidence type="ECO:0000256" key="3">
    <source>
        <dbReference type="ARBA" id="ARBA00022499"/>
    </source>
</evidence>
<dbReference type="FunFam" id="1.20.1310.10:FF:000014">
    <property type="entry name" value="Cullin 5"/>
    <property type="match status" value="1"/>
</dbReference>
<keyword evidence="4" id="KW-0833">Ubl conjugation pathway</keyword>
<evidence type="ECO:0000256" key="4">
    <source>
        <dbReference type="ARBA" id="ARBA00022786"/>
    </source>
</evidence>
<comment type="caution">
    <text evidence="8">The sequence shown here is derived from an EMBL/GenBank/DDBJ whole genome shotgun (WGS) entry which is preliminary data.</text>
</comment>
<dbReference type="SUPFAM" id="SSF74788">
    <property type="entry name" value="Cullin repeat-like"/>
    <property type="match status" value="1"/>
</dbReference>
<evidence type="ECO:0000256" key="5">
    <source>
        <dbReference type="ARBA" id="ARBA00022843"/>
    </source>
</evidence>
<organism evidence="8 10">
    <name type="scientific">Didymodactylos carnosus</name>
    <dbReference type="NCBI Taxonomy" id="1234261"/>
    <lineage>
        <taxon>Eukaryota</taxon>
        <taxon>Metazoa</taxon>
        <taxon>Spiralia</taxon>
        <taxon>Gnathifera</taxon>
        <taxon>Rotifera</taxon>
        <taxon>Eurotatoria</taxon>
        <taxon>Bdelloidea</taxon>
        <taxon>Philodinida</taxon>
        <taxon>Philodinidae</taxon>
        <taxon>Didymodactylos</taxon>
    </lineage>
</organism>
<evidence type="ECO:0000313" key="9">
    <source>
        <dbReference type="EMBL" id="CAF4523361.1"/>
    </source>
</evidence>
<dbReference type="Proteomes" id="UP000682733">
    <property type="component" value="Unassembled WGS sequence"/>
</dbReference>
<reference evidence="8" key="1">
    <citation type="submission" date="2021-02" db="EMBL/GenBank/DDBJ databases">
        <authorList>
            <person name="Nowell W R."/>
        </authorList>
    </citation>
    <scope>NUCLEOTIDE SEQUENCE</scope>
</reference>
<name>A0A8S2G9Q5_9BILA</name>
<dbReference type="AlphaFoldDB" id="A0A8S2G9Q5"/>